<name>A0AAD1WB15_PELCU</name>
<reference evidence="1" key="1">
    <citation type="submission" date="2022-03" db="EMBL/GenBank/DDBJ databases">
        <authorList>
            <person name="Alioto T."/>
            <person name="Alioto T."/>
            <person name="Gomez Garrido J."/>
        </authorList>
    </citation>
    <scope>NUCLEOTIDE SEQUENCE</scope>
</reference>
<dbReference type="Proteomes" id="UP001295444">
    <property type="component" value="Chromosome 05"/>
</dbReference>
<keyword evidence="2" id="KW-1185">Reference proteome</keyword>
<dbReference type="EMBL" id="OW240916">
    <property type="protein sequence ID" value="CAH2295818.1"/>
    <property type="molecule type" value="Genomic_DNA"/>
</dbReference>
<sequence>MSASYSRVDDVEWLRYHLQRGELNTVTVIFFGEISFIELSKRRIRYMFICPPCSFKLYHGHHGEENMIPVFLGADVVAQTGIRTENHPKLHAKFAKKGLAAKLNFSADFKFEKLRLPGAVNSLWFYSIQGVFRVAFDLYSREDQLAVIESLQELWKSRLKDGPLNNCYILKKCLSNSENVLKSYNYTNQSSAQEQLMACSSDFVHKTPKMNSRSLAVTAVTEHNYCKSSLSPGQDATYNDVIFEQAKNLLDLCTDKVICLSGQLRTAVLTLFDILHQALQGQHNLEQMILSIVQLLDTASYMFDKDTVQTEHPSVYDNSLLFEVSSWLGSRFQRENECISQQVEEFKRKHIDRISDLPPAEELVDALFPKAMKVLLLNWMGLADKASVSKLQSEYPILLLILEFANRNLITGVAHVLYSTLICK</sequence>
<evidence type="ECO:0000313" key="1">
    <source>
        <dbReference type="EMBL" id="CAH2295818.1"/>
    </source>
</evidence>
<accession>A0AAD1WB15</accession>
<dbReference type="AlphaFoldDB" id="A0AAD1WB15"/>
<proteinExistence type="predicted"/>
<gene>
    <name evidence="1" type="ORF">PECUL_23A047714</name>
</gene>
<protein>
    <submittedName>
        <fullName evidence="1">Uncharacterized protein</fullName>
    </submittedName>
</protein>
<organism evidence="1 2">
    <name type="scientific">Pelobates cultripes</name>
    <name type="common">Western spadefoot toad</name>
    <dbReference type="NCBI Taxonomy" id="61616"/>
    <lineage>
        <taxon>Eukaryota</taxon>
        <taxon>Metazoa</taxon>
        <taxon>Chordata</taxon>
        <taxon>Craniata</taxon>
        <taxon>Vertebrata</taxon>
        <taxon>Euteleostomi</taxon>
        <taxon>Amphibia</taxon>
        <taxon>Batrachia</taxon>
        <taxon>Anura</taxon>
        <taxon>Pelobatoidea</taxon>
        <taxon>Pelobatidae</taxon>
        <taxon>Pelobates</taxon>
    </lineage>
</organism>
<evidence type="ECO:0000313" key="2">
    <source>
        <dbReference type="Proteomes" id="UP001295444"/>
    </source>
</evidence>